<dbReference type="Proteomes" id="UP000504633">
    <property type="component" value="Unplaced"/>
</dbReference>
<dbReference type="SUPFAM" id="SSF56436">
    <property type="entry name" value="C-type lectin-like"/>
    <property type="match status" value="1"/>
</dbReference>
<gene>
    <name evidence="4" type="primary">LOC111603774</name>
</gene>
<dbReference type="InterPro" id="IPR001304">
    <property type="entry name" value="C-type_lectin-like"/>
</dbReference>
<evidence type="ECO:0000313" key="3">
    <source>
        <dbReference type="Proteomes" id="UP000504633"/>
    </source>
</evidence>
<evidence type="ECO:0000259" key="2">
    <source>
        <dbReference type="PROSITE" id="PS50041"/>
    </source>
</evidence>
<dbReference type="OMA" id="MPYLRWH"/>
<feature type="domain" description="C-type lectin" evidence="2">
    <location>
        <begin position="54"/>
        <end position="167"/>
    </location>
</feature>
<accession>A0A6J1MAB3</accession>
<feature type="chain" id="PRO_5027080648" evidence="1">
    <location>
        <begin position="21"/>
        <end position="171"/>
    </location>
</feature>
<proteinExistence type="predicted"/>
<dbReference type="Pfam" id="PF00059">
    <property type="entry name" value="Lectin_C"/>
    <property type="match status" value="1"/>
</dbReference>
<dbReference type="PROSITE" id="PS50041">
    <property type="entry name" value="C_TYPE_LECTIN_2"/>
    <property type="match status" value="1"/>
</dbReference>
<dbReference type="PANTHER" id="PTHR22803">
    <property type="entry name" value="MANNOSE, PHOSPHOLIPASE, LECTIN RECEPTOR RELATED"/>
    <property type="match status" value="1"/>
</dbReference>
<dbReference type="InterPro" id="IPR016186">
    <property type="entry name" value="C-type_lectin-like/link_sf"/>
</dbReference>
<dbReference type="GeneID" id="111603774"/>
<feature type="signal peptide" evidence="1">
    <location>
        <begin position="1"/>
        <end position="20"/>
    </location>
</feature>
<evidence type="ECO:0000256" key="1">
    <source>
        <dbReference type="SAM" id="SignalP"/>
    </source>
</evidence>
<keyword evidence="1" id="KW-0732">Signal</keyword>
<dbReference type="SMART" id="SM00034">
    <property type="entry name" value="CLECT"/>
    <property type="match status" value="1"/>
</dbReference>
<protein>
    <submittedName>
        <fullName evidence="4">C-type lectin 37Db-like</fullName>
    </submittedName>
</protein>
<dbReference type="Gene3D" id="3.10.100.10">
    <property type="entry name" value="Mannose-Binding Protein A, subunit A"/>
    <property type="match status" value="1"/>
</dbReference>
<name>A0A6J1MAB3_DROHY</name>
<dbReference type="CDD" id="cd00037">
    <property type="entry name" value="CLECT"/>
    <property type="match status" value="1"/>
</dbReference>
<organism evidence="3 4">
    <name type="scientific">Drosophila hydei</name>
    <name type="common">Fruit fly</name>
    <dbReference type="NCBI Taxonomy" id="7224"/>
    <lineage>
        <taxon>Eukaryota</taxon>
        <taxon>Metazoa</taxon>
        <taxon>Ecdysozoa</taxon>
        <taxon>Arthropoda</taxon>
        <taxon>Hexapoda</taxon>
        <taxon>Insecta</taxon>
        <taxon>Pterygota</taxon>
        <taxon>Neoptera</taxon>
        <taxon>Endopterygota</taxon>
        <taxon>Diptera</taxon>
        <taxon>Brachycera</taxon>
        <taxon>Muscomorpha</taxon>
        <taxon>Ephydroidea</taxon>
        <taxon>Drosophilidae</taxon>
        <taxon>Drosophila</taxon>
    </lineage>
</organism>
<dbReference type="AlphaFoldDB" id="A0A6J1MAB3"/>
<evidence type="ECO:0000313" key="4">
    <source>
        <dbReference type="RefSeq" id="XP_023177277.2"/>
    </source>
</evidence>
<dbReference type="InterPro" id="IPR050111">
    <property type="entry name" value="C-type_lectin/snaclec_domain"/>
</dbReference>
<dbReference type="InterPro" id="IPR016187">
    <property type="entry name" value="CTDL_fold"/>
</dbReference>
<dbReference type="KEGG" id="dhe:111603774"/>
<reference evidence="4" key="1">
    <citation type="submission" date="2025-08" db="UniProtKB">
        <authorList>
            <consortium name="RefSeq"/>
        </authorList>
    </citation>
    <scope>IDENTIFICATION</scope>
    <source>
        <strain evidence="4">15085-1641.00</strain>
        <tissue evidence="4">Whole body</tissue>
    </source>
</reference>
<dbReference type="OrthoDB" id="7357196at2759"/>
<keyword evidence="3" id="KW-1185">Reference proteome</keyword>
<sequence>MANRLTFLLMLLQLWHFAMPSQSVNDLSQFADSNRTVFNLDALTETQTNFPIQIGKKFYHVETKLEVNWHQAAHNCRQLGGHLINFESSQEMDVILSIVPSARYWTSGNCLAKDRVWISIATGEAMPYLRWHAGEPNNAGGAELCIELKRTAFNDDRCAIAINYICEAKIL</sequence>
<dbReference type="RefSeq" id="XP_023177277.2">
    <property type="nucleotide sequence ID" value="XM_023321509.2"/>
</dbReference>